<dbReference type="Gene3D" id="3.30.420.10">
    <property type="entry name" value="Ribonuclease H-like superfamily/Ribonuclease H"/>
    <property type="match status" value="1"/>
</dbReference>
<evidence type="ECO:0000256" key="13">
    <source>
        <dbReference type="SAM" id="MobiDB-lite"/>
    </source>
</evidence>
<dbReference type="AlphaFoldDB" id="A0A433A1E5"/>
<evidence type="ECO:0000256" key="11">
    <source>
        <dbReference type="ARBA" id="ARBA00023242"/>
    </source>
</evidence>
<sequence>MPELYQCSSSQKRKGITNRTFLSSWPKLQAGAGGMGDTTYAERMVMSGRLMCDTYLAAKDLIRSKSYSLTQLSASQLAITREEIEYDRVPSFFATASALDHIIGHCEFDAFLAAGLMFKLQVLPLTRQLTNLAGNMWSRTMVGARAERNEFLLLHEFHRNKFVCPDKTFGKIVLPEDDDDDGEKTGPVAKKGARRKPAYSGGLVLEPKKGFYDKFVLLLDFNSLYPSIIQEYNICFTTVQRGENLVRDIICSDAEDQIPDVPDAALQQGLLPRVIRSLVDRRRAVKSLMKNPKLSPAEMIQLDIRQKALKLTANSMYGCLGFAHSRFYAKPLAMLITYKGREILQNTVDLAEGQNLNVIYGDTDSIMIYTNEIEVAKVIEIGNELKKKVNERYNLLEIEIDGLFRQMLLLKKKKYAALAVEEHNGTMVEVVETKGLDLVRRDWCGLSHDVSE</sequence>
<dbReference type="GO" id="GO:0005658">
    <property type="term" value="C:alpha DNA polymerase:primase complex"/>
    <property type="evidence" value="ECO:0007669"/>
    <property type="project" value="TreeGrafter"/>
</dbReference>
<evidence type="ECO:0000256" key="5">
    <source>
        <dbReference type="ARBA" id="ARBA00022705"/>
    </source>
</evidence>
<dbReference type="Gene3D" id="1.10.287.690">
    <property type="entry name" value="Helix hairpin bin"/>
    <property type="match status" value="1"/>
</dbReference>
<keyword evidence="6" id="KW-0479">Metal-binding</keyword>
<dbReference type="PANTHER" id="PTHR45861">
    <property type="entry name" value="DNA POLYMERASE ALPHA CATALYTIC SUBUNIT"/>
    <property type="match status" value="1"/>
</dbReference>
<dbReference type="InterPro" id="IPR042087">
    <property type="entry name" value="DNA_pol_B_thumb"/>
</dbReference>
<dbReference type="Pfam" id="PF00136">
    <property type="entry name" value="DNA_pol_B"/>
    <property type="match status" value="1"/>
</dbReference>
<comment type="subcellular location">
    <subcellularLocation>
        <location evidence="1">Nucleus</location>
    </subcellularLocation>
</comment>
<comment type="similarity">
    <text evidence="2 12">Belongs to the DNA polymerase type-B family.</text>
</comment>
<evidence type="ECO:0000256" key="1">
    <source>
        <dbReference type="ARBA" id="ARBA00004123"/>
    </source>
</evidence>
<keyword evidence="5 12" id="KW-0235">DNA replication</keyword>
<dbReference type="PANTHER" id="PTHR45861:SF1">
    <property type="entry name" value="DNA POLYMERASE ALPHA CATALYTIC SUBUNIT"/>
    <property type="match status" value="1"/>
</dbReference>
<name>A0A433A1E5_9FUNG</name>
<dbReference type="EC" id="2.7.7.7" evidence="12"/>
<dbReference type="GO" id="GO:0003682">
    <property type="term" value="F:chromatin binding"/>
    <property type="evidence" value="ECO:0007669"/>
    <property type="project" value="TreeGrafter"/>
</dbReference>
<keyword evidence="4 12" id="KW-0548">Nucleotidyltransferase</keyword>
<dbReference type="PRINTS" id="PR00106">
    <property type="entry name" value="DNAPOLB"/>
</dbReference>
<feature type="region of interest" description="Disordered" evidence="13">
    <location>
        <begin position="175"/>
        <end position="194"/>
    </location>
</feature>
<evidence type="ECO:0000256" key="7">
    <source>
        <dbReference type="ARBA" id="ARBA00022771"/>
    </source>
</evidence>
<dbReference type="GO" id="GO:0003697">
    <property type="term" value="F:single-stranded DNA binding"/>
    <property type="evidence" value="ECO:0007669"/>
    <property type="project" value="TreeGrafter"/>
</dbReference>
<evidence type="ECO:0000313" key="16">
    <source>
        <dbReference type="Proteomes" id="UP000268093"/>
    </source>
</evidence>
<dbReference type="InterPro" id="IPR006172">
    <property type="entry name" value="DNA-dir_DNA_pol_B"/>
</dbReference>
<dbReference type="InterPro" id="IPR036397">
    <property type="entry name" value="RNaseH_sf"/>
</dbReference>
<evidence type="ECO:0000256" key="4">
    <source>
        <dbReference type="ARBA" id="ARBA00022695"/>
    </source>
</evidence>
<feature type="domain" description="DNA-directed DNA polymerase family B multifunctional" evidence="14">
    <location>
        <begin position="136"/>
        <end position="451"/>
    </location>
</feature>
<dbReference type="FunFam" id="1.10.287.690:FF:000003">
    <property type="entry name" value="DNA polymerase"/>
    <property type="match status" value="1"/>
</dbReference>
<keyword evidence="8" id="KW-0862">Zinc</keyword>
<dbReference type="GO" id="GO:0008270">
    <property type="term" value="F:zinc ion binding"/>
    <property type="evidence" value="ECO:0007669"/>
    <property type="project" value="UniProtKB-KW"/>
</dbReference>
<dbReference type="InterPro" id="IPR012337">
    <property type="entry name" value="RNaseH-like_sf"/>
</dbReference>
<dbReference type="SMART" id="SM00486">
    <property type="entry name" value="POLBc"/>
    <property type="match status" value="1"/>
</dbReference>
<comment type="catalytic activity">
    <reaction evidence="12">
        <text>DNA(n) + a 2'-deoxyribonucleoside 5'-triphosphate = DNA(n+1) + diphosphate</text>
        <dbReference type="Rhea" id="RHEA:22508"/>
        <dbReference type="Rhea" id="RHEA-COMP:17339"/>
        <dbReference type="Rhea" id="RHEA-COMP:17340"/>
        <dbReference type="ChEBI" id="CHEBI:33019"/>
        <dbReference type="ChEBI" id="CHEBI:61560"/>
        <dbReference type="ChEBI" id="CHEBI:173112"/>
        <dbReference type="EC" id="2.7.7.7"/>
    </reaction>
</comment>
<dbReference type="EMBL" id="RBNI01020869">
    <property type="protein sequence ID" value="RUO96508.1"/>
    <property type="molecule type" value="Genomic_DNA"/>
</dbReference>
<protein>
    <recommendedName>
        <fullName evidence="12">DNA polymerase</fullName>
        <ecNumber evidence="12">2.7.7.7</ecNumber>
    </recommendedName>
</protein>
<keyword evidence="7" id="KW-0863">Zinc-finger</keyword>
<dbReference type="Gene3D" id="1.10.132.60">
    <property type="entry name" value="DNA polymerase family B, C-terminal domain"/>
    <property type="match status" value="1"/>
</dbReference>
<dbReference type="Gene3D" id="3.90.1600.10">
    <property type="entry name" value="Palm domain of DNA polymerase"/>
    <property type="match status" value="1"/>
</dbReference>
<accession>A0A433A1E5</accession>
<evidence type="ECO:0000256" key="3">
    <source>
        <dbReference type="ARBA" id="ARBA00022679"/>
    </source>
</evidence>
<keyword evidence="16" id="KW-1185">Reference proteome</keyword>
<dbReference type="OrthoDB" id="6755010at2759"/>
<dbReference type="InterPro" id="IPR006134">
    <property type="entry name" value="DNA-dir_DNA_pol_B_multi_dom"/>
</dbReference>
<evidence type="ECO:0000256" key="9">
    <source>
        <dbReference type="ARBA" id="ARBA00022932"/>
    </source>
</evidence>
<dbReference type="NCBIfam" id="TIGR00592">
    <property type="entry name" value="pol2"/>
    <property type="match status" value="1"/>
</dbReference>
<dbReference type="InterPro" id="IPR043502">
    <property type="entry name" value="DNA/RNA_pol_sf"/>
</dbReference>
<evidence type="ECO:0000256" key="8">
    <source>
        <dbReference type="ARBA" id="ARBA00022833"/>
    </source>
</evidence>
<dbReference type="InterPro" id="IPR023211">
    <property type="entry name" value="DNA_pol_palm_dom_sf"/>
</dbReference>
<dbReference type="GO" id="GO:0006272">
    <property type="term" value="P:leading strand elongation"/>
    <property type="evidence" value="ECO:0007669"/>
    <property type="project" value="TreeGrafter"/>
</dbReference>
<organism evidence="15 16">
    <name type="scientific">Jimgerdemannia flammicorona</name>
    <dbReference type="NCBI Taxonomy" id="994334"/>
    <lineage>
        <taxon>Eukaryota</taxon>
        <taxon>Fungi</taxon>
        <taxon>Fungi incertae sedis</taxon>
        <taxon>Mucoromycota</taxon>
        <taxon>Mucoromycotina</taxon>
        <taxon>Endogonomycetes</taxon>
        <taxon>Endogonales</taxon>
        <taxon>Endogonaceae</taxon>
        <taxon>Jimgerdemannia</taxon>
    </lineage>
</organism>
<dbReference type="GO" id="GO:1902975">
    <property type="term" value="P:mitotic DNA replication initiation"/>
    <property type="evidence" value="ECO:0007669"/>
    <property type="project" value="TreeGrafter"/>
</dbReference>
<evidence type="ECO:0000256" key="2">
    <source>
        <dbReference type="ARBA" id="ARBA00005755"/>
    </source>
</evidence>
<evidence type="ECO:0000313" key="15">
    <source>
        <dbReference type="EMBL" id="RUO96508.1"/>
    </source>
</evidence>
<dbReference type="GO" id="GO:0006273">
    <property type="term" value="P:lagging strand elongation"/>
    <property type="evidence" value="ECO:0007669"/>
    <property type="project" value="TreeGrafter"/>
</dbReference>
<gene>
    <name evidence="15" type="ORF">BC936DRAFT_141906</name>
</gene>
<keyword evidence="10 12" id="KW-0238">DNA-binding</keyword>
<keyword evidence="9 12" id="KW-0239">DNA-directed DNA polymerase</keyword>
<comment type="caution">
    <text evidence="15">The sequence shown here is derived from an EMBL/GenBank/DDBJ whole genome shotgun (WGS) entry which is preliminary data.</text>
</comment>
<dbReference type="PROSITE" id="PS00116">
    <property type="entry name" value="DNA_POLYMERASE_B"/>
    <property type="match status" value="1"/>
</dbReference>
<dbReference type="GO" id="GO:0003688">
    <property type="term" value="F:DNA replication origin binding"/>
    <property type="evidence" value="ECO:0007669"/>
    <property type="project" value="TreeGrafter"/>
</dbReference>
<evidence type="ECO:0000256" key="12">
    <source>
        <dbReference type="RuleBase" id="RU000442"/>
    </source>
</evidence>
<dbReference type="Gene3D" id="6.10.10.100">
    <property type="match status" value="1"/>
</dbReference>
<dbReference type="InterPro" id="IPR017964">
    <property type="entry name" value="DNA-dir_DNA_pol_B_CS"/>
</dbReference>
<dbReference type="Proteomes" id="UP000268093">
    <property type="component" value="Unassembled WGS sequence"/>
</dbReference>
<evidence type="ECO:0000259" key="14">
    <source>
        <dbReference type="Pfam" id="PF00136"/>
    </source>
</evidence>
<dbReference type="GO" id="GO:0003887">
    <property type="term" value="F:DNA-directed DNA polymerase activity"/>
    <property type="evidence" value="ECO:0007669"/>
    <property type="project" value="UniProtKB-KW"/>
</dbReference>
<evidence type="ECO:0000256" key="10">
    <source>
        <dbReference type="ARBA" id="ARBA00023125"/>
    </source>
</evidence>
<dbReference type="SUPFAM" id="SSF53098">
    <property type="entry name" value="Ribonuclease H-like"/>
    <property type="match status" value="1"/>
</dbReference>
<reference evidence="15 16" key="1">
    <citation type="journal article" date="2018" name="New Phytol.">
        <title>Phylogenomics of Endogonaceae and evolution of mycorrhizas within Mucoromycota.</title>
        <authorList>
            <person name="Chang Y."/>
            <person name="Desiro A."/>
            <person name="Na H."/>
            <person name="Sandor L."/>
            <person name="Lipzen A."/>
            <person name="Clum A."/>
            <person name="Barry K."/>
            <person name="Grigoriev I.V."/>
            <person name="Martin F.M."/>
            <person name="Stajich J.E."/>
            <person name="Smith M.E."/>
            <person name="Bonito G."/>
            <person name="Spatafora J.W."/>
        </authorList>
    </citation>
    <scope>NUCLEOTIDE SEQUENCE [LARGE SCALE GENOMIC DNA]</scope>
    <source>
        <strain evidence="15 16">GMNB39</strain>
    </source>
</reference>
<dbReference type="GO" id="GO:0000166">
    <property type="term" value="F:nucleotide binding"/>
    <property type="evidence" value="ECO:0007669"/>
    <property type="project" value="InterPro"/>
</dbReference>
<proteinExistence type="inferred from homology"/>
<dbReference type="SUPFAM" id="SSF56672">
    <property type="entry name" value="DNA/RNA polymerases"/>
    <property type="match status" value="1"/>
</dbReference>
<evidence type="ECO:0000256" key="6">
    <source>
        <dbReference type="ARBA" id="ARBA00022723"/>
    </source>
</evidence>
<keyword evidence="11" id="KW-0539">Nucleus</keyword>
<keyword evidence="3 12" id="KW-0808">Transferase</keyword>